<dbReference type="Proteomes" id="UP000056322">
    <property type="component" value="Chromosome 1"/>
</dbReference>
<keyword evidence="1" id="KW-1133">Transmembrane helix</keyword>
<dbReference type="HOGENOM" id="CLU_2789097_0_0_4"/>
<accession>A0A0B7J0X6</accession>
<dbReference type="AlphaFoldDB" id="A0A0B7J0X6"/>
<feature type="transmembrane region" description="Helical" evidence="1">
    <location>
        <begin position="28"/>
        <end position="49"/>
    </location>
</feature>
<evidence type="ECO:0000313" key="2">
    <source>
        <dbReference type="EMBL" id="CEN56432.1"/>
    </source>
</evidence>
<dbReference type="RefSeq" id="WP_045751526.1">
    <property type="nucleotide sequence ID" value="NZ_LN794158.1"/>
</dbReference>
<keyword evidence="1" id="KW-0472">Membrane</keyword>
<proteinExistence type="predicted"/>
<sequence>MLIIFLGLILALLPLILTTAYPHLVVISIYAGMLPWLAIGWAAIVMTVVMRRQRIAEWREKRERSKQN</sequence>
<protein>
    <recommendedName>
        <fullName evidence="4">Transmembrane protein</fullName>
    </recommendedName>
</protein>
<dbReference type="KEGG" id="mbac:BN1209_1393"/>
<dbReference type="EMBL" id="LN794158">
    <property type="protein sequence ID" value="CEN56432.1"/>
    <property type="molecule type" value="Genomic_DNA"/>
</dbReference>
<gene>
    <name evidence="2" type="ORF">BN1209_1393</name>
</gene>
<name>A0A0B7J0X6_9PROT</name>
<reference evidence="3" key="1">
    <citation type="submission" date="2014-12" db="EMBL/GenBank/DDBJ databases">
        <authorList>
            <person name="Salcher M.M."/>
        </authorList>
    </citation>
    <scope>NUCLEOTIDE SEQUENCE [LARGE SCALE GENOMIC DNA]</scope>
    <source>
        <strain evidence="3">MMS-10A-171</strain>
    </source>
</reference>
<dbReference type="OrthoDB" id="8538788at2"/>
<evidence type="ECO:0000313" key="3">
    <source>
        <dbReference type="Proteomes" id="UP000056322"/>
    </source>
</evidence>
<organism evidence="2 3">
    <name type="scientific">Candidatus Methylopumilus turicensis</name>
    <dbReference type="NCBI Taxonomy" id="1581680"/>
    <lineage>
        <taxon>Bacteria</taxon>
        <taxon>Pseudomonadati</taxon>
        <taxon>Pseudomonadota</taxon>
        <taxon>Betaproteobacteria</taxon>
        <taxon>Nitrosomonadales</taxon>
        <taxon>Methylophilaceae</taxon>
        <taxon>Candidatus Methylopumilus</taxon>
    </lineage>
</organism>
<evidence type="ECO:0008006" key="4">
    <source>
        <dbReference type="Google" id="ProtNLM"/>
    </source>
</evidence>
<keyword evidence="3" id="KW-1185">Reference proteome</keyword>
<evidence type="ECO:0000256" key="1">
    <source>
        <dbReference type="SAM" id="Phobius"/>
    </source>
</evidence>
<keyword evidence="1" id="KW-0812">Transmembrane</keyword>
<dbReference type="STRING" id="1581680.BN1209_1393"/>